<accession>A0A9P0FW63</accession>
<dbReference type="OrthoDB" id="199913at2759"/>
<dbReference type="Gene3D" id="3.40.50.1820">
    <property type="entry name" value="alpha/beta hydrolase"/>
    <property type="match status" value="1"/>
</dbReference>
<dbReference type="EMBL" id="LR824010">
    <property type="protein sequence ID" value="CAH0625315.1"/>
    <property type="molecule type" value="Genomic_DNA"/>
</dbReference>
<dbReference type="CDD" id="cd00707">
    <property type="entry name" value="Pancreat_lipase_like"/>
    <property type="match status" value="1"/>
</dbReference>
<comment type="similarity">
    <text evidence="2 4">Belongs to the AB hydrolase superfamily. Lipase family.</text>
</comment>
<dbReference type="GO" id="GO:0005615">
    <property type="term" value="C:extracellular space"/>
    <property type="evidence" value="ECO:0007669"/>
    <property type="project" value="TreeGrafter"/>
</dbReference>
<evidence type="ECO:0000256" key="2">
    <source>
        <dbReference type="ARBA" id="ARBA00010701"/>
    </source>
</evidence>
<sequence>MTLKRKLIVQHLELVYIFKYLFFVGLYAASLPHRDPAKFSLGSMVDATMSMIHPVVAAGSNRCEAFKSFFGITYEQMQEKNKTNFQDILNIDLITKTGNIKYNLTASHRLTRVMAQAQTIVILIHGFMESSDGWMVQAIAPEMLKKPNTQLFALDGRKIINIEYFRSSTYVRFMGEILGEFLSDIIRDGQDPTRIYIIGHSLGSHIAGVAGKRVRELTGEQIGRITALDPAGPCFSNVSASGRLDRSDAKYVDVIHSNGGMLGLKEPVGHKDFYPNGGASQPGCYISVCDHSRAWELFAESISSPKHFPARKCENWTMFGQGFCSRNPISYMGLESDSTYPGLYFLATKKSAPFGLGSAGSG</sequence>
<comment type="subcellular location">
    <subcellularLocation>
        <location evidence="1">Secreted</location>
    </subcellularLocation>
</comment>
<dbReference type="GO" id="GO:0017171">
    <property type="term" value="F:serine hydrolase activity"/>
    <property type="evidence" value="ECO:0007669"/>
    <property type="project" value="TreeGrafter"/>
</dbReference>
<keyword evidence="3" id="KW-0964">Secreted</keyword>
<dbReference type="Proteomes" id="UP001154114">
    <property type="component" value="Chromosome 7"/>
</dbReference>
<dbReference type="SUPFAM" id="SSF53474">
    <property type="entry name" value="alpha/beta-Hydrolases"/>
    <property type="match status" value="1"/>
</dbReference>
<keyword evidence="5" id="KW-0472">Membrane</keyword>
<protein>
    <recommendedName>
        <fullName evidence="6">Lipase domain-containing protein</fullName>
    </recommendedName>
</protein>
<proteinExistence type="inferred from homology"/>
<organism evidence="7 8">
    <name type="scientific">Chrysodeixis includens</name>
    <name type="common">Soybean looper</name>
    <name type="synonym">Pseudoplusia includens</name>
    <dbReference type="NCBI Taxonomy" id="689277"/>
    <lineage>
        <taxon>Eukaryota</taxon>
        <taxon>Metazoa</taxon>
        <taxon>Ecdysozoa</taxon>
        <taxon>Arthropoda</taxon>
        <taxon>Hexapoda</taxon>
        <taxon>Insecta</taxon>
        <taxon>Pterygota</taxon>
        <taxon>Neoptera</taxon>
        <taxon>Endopterygota</taxon>
        <taxon>Lepidoptera</taxon>
        <taxon>Glossata</taxon>
        <taxon>Ditrysia</taxon>
        <taxon>Noctuoidea</taxon>
        <taxon>Noctuidae</taxon>
        <taxon>Plusiinae</taxon>
        <taxon>Chrysodeixis</taxon>
    </lineage>
</organism>
<name>A0A9P0FW63_CHRIL</name>
<dbReference type="InterPro" id="IPR013818">
    <property type="entry name" value="Lipase"/>
</dbReference>
<dbReference type="GO" id="GO:0016042">
    <property type="term" value="P:lipid catabolic process"/>
    <property type="evidence" value="ECO:0007669"/>
    <property type="project" value="TreeGrafter"/>
</dbReference>
<evidence type="ECO:0000256" key="1">
    <source>
        <dbReference type="ARBA" id="ARBA00004613"/>
    </source>
</evidence>
<dbReference type="PANTHER" id="PTHR11610:SF173">
    <property type="entry name" value="LIPASE DOMAIN-CONTAINING PROTEIN-RELATED"/>
    <property type="match status" value="1"/>
</dbReference>
<dbReference type="InterPro" id="IPR029058">
    <property type="entry name" value="AB_hydrolase_fold"/>
</dbReference>
<dbReference type="InterPro" id="IPR033906">
    <property type="entry name" value="Lipase_N"/>
</dbReference>
<keyword evidence="5" id="KW-0812">Transmembrane</keyword>
<dbReference type="PRINTS" id="PR00821">
    <property type="entry name" value="TAGLIPASE"/>
</dbReference>
<keyword evidence="8" id="KW-1185">Reference proteome</keyword>
<evidence type="ECO:0000256" key="3">
    <source>
        <dbReference type="ARBA" id="ARBA00022525"/>
    </source>
</evidence>
<keyword evidence="5" id="KW-1133">Transmembrane helix</keyword>
<evidence type="ECO:0000313" key="7">
    <source>
        <dbReference type="EMBL" id="CAH0625315.1"/>
    </source>
</evidence>
<evidence type="ECO:0000259" key="6">
    <source>
        <dbReference type="Pfam" id="PF00151"/>
    </source>
</evidence>
<reference evidence="7" key="1">
    <citation type="submission" date="2021-12" db="EMBL/GenBank/DDBJ databases">
        <authorList>
            <person name="King R."/>
        </authorList>
    </citation>
    <scope>NUCLEOTIDE SEQUENCE</scope>
</reference>
<dbReference type="GO" id="GO:0016298">
    <property type="term" value="F:lipase activity"/>
    <property type="evidence" value="ECO:0007669"/>
    <property type="project" value="InterPro"/>
</dbReference>
<dbReference type="PANTHER" id="PTHR11610">
    <property type="entry name" value="LIPASE"/>
    <property type="match status" value="1"/>
</dbReference>
<feature type="transmembrane region" description="Helical" evidence="5">
    <location>
        <begin position="12"/>
        <end position="30"/>
    </location>
</feature>
<dbReference type="Pfam" id="PF00151">
    <property type="entry name" value="Lipase"/>
    <property type="match status" value="1"/>
</dbReference>
<evidence type="ECO:0000256" key="5">
    <source>
        <dbReference type="SAM" id="Phobius"/>
    </source>
</evidence>
<dbReference type="InterPro" id="IPR000734">
    <property type="entry name" value="TAG_lipase"/>
</dbReference>
<dbReference type="AlphaFoldDB" id="A0A9P0FW63"/>
<feature type="domain" description="Lipase" evidence="6">
    <location>
        <begin position="115"/>
        <end position="354"/>
    </location>
</feature>
<evidence type="ECO:0000256" key="4">
    <source>
        <dbReference type="RuleBase" id="RU004262"/>
    </source>
</evidence>
<gene>
    <name evidence="7" type="ORF">CINC_LOCUS11944</name>
</gene>
<evidence type="ECO:0000313" key="8">
    <source>
        <dbReference type="Proteomes" id="UP001154114"/>
    </source>
</evidence>